<sequence length="55" mass="5727">MTLIWFVIWLIANNVGGGEPLVLDPVNAWTATLILAIALDLGASHAGGTRKGRAA</sequence>
<dbReference type="KEGG" id="sbae:DSM104329_00808"/>
<organism evidence="1 2">
    <name type="scientific">Capillimicrobium parvum</name>
    <dbReference type="NCBI Taxonomy" id="2884022"/>
    <lineage>
        <taxon>Bacteria</taxon>
        <taxon>Bacillati</taxon>
        <taxon>Actinomycetota</taxon>
        <taxon>Thermoleophilia</taxon>
        <taxon>Solirubrobacterales</taxon>
        <taxon>Capillimicrobiaceae</taxon>
        <taxon>Capillimicrobium</taxon>
    </lineage>
</organism>
<name>A0A9E6XTX9_9ACTN</name>
<dbReference type="RefSeq" id="WP_259314104.1">
    <property type="nucleotide sequence ID" value="NZ_CP087164.1"/>
</dbReference>
<protein>
    <submittedName>
        <fullName evidence="1">Uncharacterized protein</fullName>
    </submittedName>
</protein>
<keyword evidence="2" id="KW-1185">Reference proteome</keyword>
<evidence type="ECO:0000313" key="2">
    <source>
        <dbReference type="Proteomes" id="UP001162834"/>
    </source>
</evidence>
<dbReference type="Proteomes" id="UP001162834">
    <property type="component" value="Chromosome"/>
</dbReference>
<reference evidence="1" key="1">
    <citation type="journal article" date="2022" name="Int. J. Syst. Evol. Microbiol.">
        <title>Pseudomonas aegrilactucae sp. nov. and Pseudomonas morbosilactucae sp. nov., pathogens causing bacterial rot of lettuce in Japan.</title>
        <authorList>
            <person name="Sawada H."/>
            <person name="Fujikawa T."/>
            <person name="Satou M."/>
        </authorList>
    </citation>
    <scope>NUCLEOTIDE SEQUENCE</scope>
    <source>
        <strain evidence="1">0166_1</strain>
    </source>
</reference>
<gene>
    <name evidence="1" type="ORF">DSM104329_00808</name>
</gene>
<proteinExistence type="predicted"/>
<evidence type="ECO:0000313" key="1">
    <source>
        <dbReference type="EMBL" id="UGS34430.1"/>
    </source>
</evidence>
<dbReference type="AlphaFoldDB" id="A0A9E6XTX9"/>
<dbReference type="EMBL" id="CP087164">
    <property type="protein sequence ID" value="UGS34430.1"/>
    <property type="molecule type" value="Genomic_DNA"/>
</dbReference>
<accession>A0A9E6XTX9</accession>